<sequence length="112" mass="11578">MWGGQCDFWGGAGSLGICVDIKLGPHHCTGGGGGVGCVSGGLSADEASLGVVAGMFCGRGGRSDKTIFVGILSCGVFGSKLCVWYWWVCVLSRLIGCVPDGHFGTARYTWKI</sequence>
<keyword evidence="1" id="KW-0812">Transmembrane</keyword>
<proteinExistence type="predicted"/>
<evidence type="ECO:0000313" key="3">
    <source>
        <dbReference type="Proteomes" id="UP001497482"/>
    </source>
</evidence>
<name>A0AAV2MQ66_KNICA</name>
<protein>
    <recommendedName>
        <fullName evidence="4">Transmembrane protein</fullName>
    </recommendedName>
</protein>
<reference evidence="2 3" key="1">
    <citation type="submission" date="2024-04" db="EMBL/GenBank/DDBJ databases">
        <authorList>
            <person name="Waldvogel A.-M."/>
            <person name="Schoenle A."/>
        </authorList>
    </citation>
    <scope>NUCLEOTIDE SEQUENCE [LARGE SCALE GENOMIC DNA]</scope>
</reference>
<dbReference type="Proteomes" id="UP001497482">
    <property type="component" value="Chromosome 9"/>
</dbReference>
<evidence type="ECO:0008006" key="4">
    <source>
        <dbReference type="Google" id="ProtNLM"/>
    </source>
</evidence>
<keyword evidence="1" id="KW-1133">Transmembrane helix</keyword>
<organism evidence="2 3">
    <name type="scientific">Knipowitschia caucasica</name>
    <name type="common">Caucasian dwarf goby</name>
    <name type="synonym">Pomatoschistus caucasicus</name>
    <dbReference type="NCBI Taxonomy" id="637954"/>
    <lineage>
        <taxon>Eukaryota</taxon>
        <taxon>Metazoa</taxon>
        <taxon>Chordata</taxon>
        <taxon>Craniata</taxon>
        <taxon>Vertebrata</taxon>
        <taxon>Euteleostomi</taxon>
        <taxon>Actinopterygii</taxon>
        <taxon>Neopterygii</taxon>
        <taxon>Teleostei</taxon>
        <taxon>Neoteleostei</taxon>
        <taxon>Acanthomorphata</taxon>
        <taxon>Gobiaria</taxon>
        <taxon>Gobiiformes</taxon>
        <taxon>Gobioidei</taxon>
        <taxon>Gobiidae</taxon>
        <taxon>Gobiinae</taxon>
        <taxon>Knipowitschia</taxon>
    </lineage>
</organism>
<keyword evidence="1" id="KW-0472">Membrane</keyword>
<feature type="transmembrane region" description="Helical" evidence="1">
    <location>
        <begin position="67"/>
        <end position="87"/>
    </location>
</feature>
<dbReference type="EMBL" id="OZ035831">
    <property type="protein sequence ID" value="CAL1615465.1"/>
    <property type="molecule type" value="Genomic_DNA"/>
</dbReference>
<dbReference type="AlphaFoldDB" id="A0AAV2MQ66"/>
<evidence type="ECO:0000313" key="2">
    <source>
        <dbReference type="EMBL" id="CAL1615465.1"/>
    </source>
</evidence>
<accession>A0AAV2MQ66</accession>
<evidence type="ECO:0000256" key="1">
    <source>
        <dbReference type="SAM" id="Phobius"/>
    </source>
</evidence>
<gene>
    <name evidence="2" type="ORF">KC01_LOCUS41414</name>
</gene>
<keyword evidence="3" id="KW-1185">Reference proteome</keyword>